<dbReference type="RefSeq" id="WP_134551133.1">
    <property type="nucleotide sequence ID" value="NZ_SOHL01000013.1"/>
</dbReference>
<proteinExistence type="predicted"/>
<keyword evidence="1" id="KW-1133">Transmembrane helix</keyword>
<feature type="transmembrane region" description="Helical" evidence="1">
    <location>
        <begin position="242"/>
        <end position="262"/>
    </location>
</feature>
<feature type="transmembrane region" description="Helical" evidence="1">
    <location>
        <begin position="430"/>
        <end position="449"/>
    </location>
</feature>
<comment type="caution">
    <text evidence="2">The sequence shown here is derived from an EMBL/GenBank/DDBJ whole genome shotgun (WGS) entry which is preliminary data.</text>
</comment>
<accession>A0A4R9AWE8</accession>
<name>A0A4R9AWE8_9MICO</name>
<dbReference type="AlphaFoldDB" id="A0A4R9AWE8"/>
<feature type="transmembrane region" description="Helical" evidence="1">
    <location>
        <begin position="135"/>
        <end position="153"/>
    </location>
</feature>
<dbReference type="Proteomes" id="UP000297983">
    <property type="component" value="Unassembled WGS sequence"/>
</dbReference>
<feature type="transmembrane region" description="Helical" evidence="1">
    <location>
        <begin position="159"/>
        <end position="181"/>
    </location>
</feature>
<reference evidence="2 3" key="1">
    <citation type="submission" date="2019-03" db="EMBL/GenBank/DDBJ databases">
        <title>Genomics of glacier-inhabiting Cryobacterium strains.</title>
        <authorList>
            <person name="Liu Q."/>
            <person name="Xin Y.-H."/>
        </authorList>
    </citation>
    <scope>NUCLEOTIDE SEQUENCE [LARGE SCALE GENOMIC DNA]</scope>
    <source>
        <strain evidence="2 3">Hz16</strain>
    </source>
</reference>
<gene>
    <name evidence="2" type="ORF">E3T50_06540</name>
</gene>
<sequence>MTLARWVRRASSHTELLLYLATAAITAMLTVVSLQLWKANLAVPLNYSGDAVSTSAHFKTVIEEGWYEYQPRLGAPFGQFYNDFPTADNLHLVAAKILGLFTQDWAVALNTYYLVGFVLTAIAAVWFFRTCGVSLALSGVLATVFALAPYHFLRGEAHLWLASYYGIPLGLGLLVLLLRGVSLWGRGTSPNPVLSWLFSPTARTLLWIGILATSSSYYAIFFLVLLAFTGLSVLVRDRAWRPFWAAATAGVVTVLVMLANMLPDLIYAWQNGANPGGLDRGHAETEGYALKLAALLLPWSDHRIGFLRAFRQQYDSSYPLASELPAFGLIAAVGFIGAVIILLLLLVTRRRPWNSAPSWDLVSGLAALILVGFLFSTIGGLSTFISFATSSLRGWNRMSIVLALLSLGVLGLLLDKALARWFSRHEWRPGARRVTVGVLCVGLLGVAFVDQTPSDASATYASTEKQFAADHLWFSAVEASLPEGSAVLLLPYLPFPETQAGNGFIASNQLVPYLQTTNLRWSNGGIKGRPTADWPGQLSNYSHADLATLAATADMAGIMIQRAAFTDGGAAVEAALAASTGHAARVSADGQYAFVDLQGIRADLADTTSSTTLGAAAELVTIPVTAYPTPSLGSAFDEDEVSILVSRRLPASFVVANAGAQPVPVTVTFDVVSEVESGSTTVSFPGGGRQVQPYTDHTATFTLAFTAPPDTAPVDIAVVDAVGGPVRSAKVVHLTVTQDALSAYLSGSTR</sequence>
<feature type="transmembrane region" description="Helical" evidence="1">
    <location>
        <begin position="111"/>
        <end position="128"/>
    </location>
</feature>
<protein>
    <recommendedName>
        <fullName evidence="4">YfhO family protein</fullName>
    </recommendedName>
</protein>
<feature type="transmembrane region" description="Helical" evidence="1">
    <location>
        <begin position="216"/>
        <end position="235"/>
    </location>
</feature>
<evidence type="ECO:0008006" key="4">
    <source>
        <dbReference type="Google" id="ProtNLM"/>
    </source>
</evidence>
<evidence type="ECO:0000256" key="1">
    <source>
        <dbReference type="SAM" id="Phobius"/>
    </source>
</evidence>
<feature type="transmembrane region" description="Helical" evidence="1">
    <location>
        <begin position="326"/>
        <end position="347"/>
    </location>
</feature>
<feature type="transmembrane region" description="Helical" evidence="1">
    <location>
        <begin position="359"/>
        <end position="388"/>
    </location>
</feature>
<organism evidence="2 3">
    <name type="scientific">Cryobacterium gelidum</name>
    <dbReference type="NCBI Taxonomy" id="1259164"/>
    <lineage>
        <taxon>Bacteria</taxon>
        <taxon>Bacillati</taxon>
        <taxon>Actinomycetota</taxon>
        <taxon>Actinomycetes</taxon>
        <taxon>Micrococcales</taxon>
        <taxon>Microbacteriaceae</taxon>
        <taxon>Cryobacterium</taxon>
    </lineage>
</organism>
<feature type="transmembrane region" description="Helical" evidence="1">
    <location>
        <begin position="400"/>
        <end position="418"/>
    </location>
</feature>
<keyword evidence="1" id="KW-0472">Membrane</keyword>
<keyword evidence="3" id="KW-1185">Reference proteome</keyword>
<keyword evidence="1" id="KW-0812">Transmembrane</keyword>
<feature type="transmembrane region" description="Helical" evidence="1">
    <location>
        <begin position="16"/>
        <end position="37"/>
    </location>
</feature>
<evidence type="ECO:0000313" key="2">
    <source>
        <dbReference type="EMBL" id="TFD71234.1"/>
    </source>
</evidence>
<dbReference type="EMBL" id="SOHL01000013">
    <property type="protein sequence ID" value="TFD71234.1"/>
    <property type="molecule type" value="Genomic_DNA"/>
</dbReference>
<evidence type="ECO:0000313" key="3">
    <source>
        <dbReference type="Proteomes" id="UP000297983"/>
    </source>
</evidence>